<dbReference type="Pfam" id="PF01120">
    <property type="entry name" value="Alpha_L_fucos"/>
    <property type="match status" value="1"/>
</dbReference>
<proteinExistence type="inferred from homology"/>
<dbReference type="CDD" id="cd06564">
    <property type="entry name" value="GH20_DspB_LnbB-like"/>
    <property type="match status" value="1"/>
</dbReference>
<dbReference type="SUPFAM" id="SSF55545">
    <property type="entry name" value="beta-N-acetylhexosaminidase-like domain"/>
    <property type="match status" value="1"/>
</dbReference>
<dbReference type="Pfam" id="PF13385">
    <property type="entry name" value="Laminin_G_3"/>
    <property type="match status" value="1"/>
</dbReference>
<evidence type="ECO:0000256" key="7">
    <source>
        <dbReference type="ARBA" id="ARBA00022837"/>
    </source>
</evidence>
<evidence type="ECO:0000256" key="1">
    <source>
        <dbReference type="ARBA" id="ARBA00006285"/>
    </source>
</evidence>
<dbReference type="SUPFAM" id="SSF141072">
    <property type="entry name" value="CalX-like"/>
    <property type="match status" value="1"/>
</dbReference>
<evidence type="ECO:0000256" key="10">
    <source>
        <dbReference type="SAM" id="Phobius"/>
    </source>
</evidence>
<accession>A0ABS0ZJU0</accession>
<sequence length="2818" mass="316160">MKRHEDSNWNKLFHYSIRKTTLGVGSVVVGVFLFGVNPIIAQADETADTTTVVETNSLEKVAEQPQVQANSSDERLSSTEENTLDQETFSDSVTADDASDIVTTDTNLALNKTYTSSGVEASTDYTENLAFDGNLDTRFSSAKMKTGQSETAEQTPQWLQIDLGKKAEIKSIEVDFFKKVYATDYVIESSADGQNDWQTISHRTDLKPNATLQDPKDNITFTQPVISNRYLRFYFNKVNHFAGGNAVSVKEIAIMGKLLEKEPATNLALNKTYSSSGIEANTPYTENLAFDGDFDTRYSSARMKTDRTATSQQTPQWLQIDLGRNAEIESITVDFFKKVYATDYVIESSADGQNNWQTISHRTDLVANENLEEPQDLIIFDTPVTSQRYLRFHFNKINHFAGGNAVSVKDIAIMGRLLKEAPVTNPATNLAPNKTYSSSGIEAGTSYTADLAFDENTGTRYSSARMKTDRTATSPQTPQWLQIDLGRNAEIESITLDFFKKVYATDYVIESSADGQNNWQEISHRTTLAPDANLEDPKDVVTFSSPVKSHRFLRFRFNKINHFAGGNAVSVNEITIMGRLTGEAPVIINPQEKLEQATLAIDGNRVVLANISEDDVYSYEIIGSNNQYLVDNQGNISSYRLNDQTVTLLVAARNKATSELVTTTKLNKTIAISAHHQETVVGSNQKPQLAIDIQEFLAGEGLLSIAKGDTVYVDPSFQKQVDLFNEDLENILGFKLTAGTQENAKIKFILTNDYNLKEEGYLLRVLDDTIEVYAHEAKAFNYAAVTMAQMLQKDQALTRGVYRDYPNYEIRGMVLDVARVPMRMDFLQKVSKLFRWYKLNELHLHFNDNQWPSGSRANPENWKVTETAHRLESPAFPSLNKQEFKHDRYEGEYDFYRNVYGNPAYSIEDFKAFQEEIKSYGAHILAEFDNPGHSAHYSLYALNNPDNIDYLGKPIHHPSDLEALAINEQAYPEQTKRAKRFIKDLIDSYLDNDILSYSQIHLGVDEYWEKNGNIESFRNYLNELNQLAKSHGKTLRTWGALTQFNGQTPVDKDIIFDEWAQYESLTVDRINEGYRVVNVPQPFTYVTPGRYHKDIINEQYVFEHWNPRVFNLANNIPVNKRVALEAEPLILGAKGALWGDEHREGIEESDLYDRLEKSLAMIGFKTWSGNANRSFIDYQRALEATKLKNNYLPLKTSSEVLVNIDASRVADNTVYDLSNNSHTFQNVNNVEVVELEDNDKWFAFNGDNYLESDIETISLPYTLEMTIRPTDSNSGSLLASRDGAIFLNKKGRRQSGEVVDGFMLNRYFYSQNITNPLEAGKDYKLTFTATRETLIVYINGQEVASFAHQDETARNSNTEGNFRTSFNLPFNKIGEGFKGYIKDIKVYNRFSESDEIGKETLEKVNIALHKPVYSQRNNSAFFEQGIRSYSRFKLTDGDLVAGDGRWNSSNTDSDFFIVDLENPQEFSSAEVIFDSSRIADSFRILVSDDLTKFTELKTVRGNQSDRVAVDFTNQTARYVKFETLKRQAGKNEIGVREFRVYQTRDSKEELATAFKQKAVALTDSKWLAINNVLNNKYASNQAILDAKKQLGINSDTNDNPDIEDDVNEETVIENFGAVPSQSQLDYHKQELAAFIHFGMNTYTNREWGNGKEDVNLFNPTELDTDQWIKTLKDTGFKRTIMVVKHHDGFVLYPTEYSNHSVASSPWKNGKGDVLLELSESATKYDMDLGVYLSPWDANHPKYSVATQDEYNAYYLNQLKEILGNNKYGNNGKFVEVWMDGARGSGAQNVTYTFEEWFNYIREQEGDITIFSNQPTNVRWIGNERGIAGDPIWHKVTAEAIKNGPTNAYLNTGDPNGDLYSVGEADVSIRPGWFYHANQQPKSLRDLMSIYFKSVGRGTPLLLNIPPDQRGKFADADIERLHEFHNTIEEMYATDYARNASVTASSTRKNTKYSTTHLTDGDDNTTWALSNDATTGSFIVDLGQEQTFDVVELKEFIQQGQRIAGFRVDVEVGGQWVEYGKGSTVGYRRLIQGKPVTTSKVRVTITDALATPILSNFSLYKVPTSIEVTDGYPLGLEYKSNDIADTKNSTWHKETEGVRGTSMWTNQQGASAEYTFSGTKAYVVSTVDPNHGIMEIYIDGQKVDEVNTQSSVRKRSQLVYETSDLTNGEHTIKLVAKTNRAIATEGIFVLNNDGNGIFEIEQATYHVAKGENVSLVVKRNGSSDKTSSIKVITEPGTGVHGKVYQDTTQTLTFAPGETSKTIDIPTIKYPDSDGNLFDFFVKLVTPSEKSLLGFTTTATINVVPETGLPDYRREVADDASEIIYHGTWFNKTGTNKWSNFPKNTDEDKQDISLSMFFEGEGIEVIGHVDPGHGIYIVELDGKPLEFKEGYGHSTIVDGVAYFSGKANQRQGNQKLVNLANLSKGVHSLTIRLDPNKNDKTQNIGIQVDKFITLGRQSRILSKVDALKDKQAAYDELLGYTHLASDKELYQEKLNTMKLELEAILPRLAVIDELTQDLIKLLGNDSSSDDKETRIPNDFPSYELPESDFVPETKVPSKAPTAEDKPSIVFTNGKGVVNEVPELTFSTEKRELKDDTSGVMVQLEVGEIAAIEGISVGHKETKDPSTPNVLKDQDYDLFDISLVDANGEAISPLKDTLVIMPVDEGKTVGKVVYLPNTDQEEELDFTMTSYVDANGKTQQGVVFVAKHFSEYGIVYQVRETKMPSDAPTAQDKPVFEGTLESKVPSDAPSYQLLAFEGKVEPMSKGDKQTKDKVEQKEVKSASATTLPNTGDATNSAVLGTMLALSSLALYGYGRKKGEQE</sequence>
<keyword evidence="4" id="KW-0732">Signal</keyword>
<dbReference type="SUPFAM" id="SSF49785">
    <property type="entry name" value="Galactose-binding domain-like"/>
    <property type="match status" value="5"/>
</dbReference>
<protein>
    <recommendedName>
        <fullName evidence="3">alpha-L-fucosidase</fullName>
        <ecNumber evidence="3">3.2.1.51</ecNumber>
    </recommendedName>
</protein>
<keyword evidence="10" id="KW-0812">Transmembrane</keyword>
<dbReference type="SUPFAM" id="SSF51445">
    <property type="entry name" value="(Trans)glycosidases"/>
    <property type="match status" value="2"/>
</dbReference>
<reference evidence="12 13" key="1">
    <citation type="journal article" date="2021" name="Int. J. Syst. Evol. Microbiol.">
        <title>Streptococcus vicugnae sp. nov., isolated from faeces of alpacas (Vicugna pacos) and cattle (Bos taurus), Streptococcus zalophi sp. nov., and Streptococcus pacificus sp. nov., isolated from respiratory tract of California sea lions (Zalophus californianus).</title>
        <authorList>
            <person name="Volokhov D.V."/>
            <person name="Zagorodnyaya T.A."/>
            <person name="Shen Z."/>
            <person name="Blom J."/>
            <person name="Furtak V.A."/>
            <person name="Eisenberg T."/>
            <person name="Fan P."/>
            <person name="Jeong K.C."/>
            <person name="Gao Y."/>
            <person name="Zhang S."/>
            <person name="Amselle M."/>
        </authorList>
    </citation>
    <scope>NUCLEOTIDE SEQUENCE [LARGE SCALE GENOMIC DNA]</scope>
    <source>
        <strain evidence="12 13">CSL7591</strain>
    </source>
</reference>
<dbReference type="InterPro" id="IPR005877">
    <property type="entry name" value="YSIRK_signal_dom"/>
</dbReference>
<dbReference type="InterPro" id="IPR057739">
    <property type="entry name" value="Glyco_hydro_29_N"/>
</dbReference>
<feature type="domain" description="F5/8 type C" evidence="11">
    <location>
        <begin position="260"/>
        <end position="416"/>
    </location>
</feature>
<evidence type="ECO:0000256" key="5">
    <source>
        <dbReference type="ARBA" id="ARBA00022737"/>
    </source>
</evidence>
<comment type="similarity">
    <text evidence="1">Belongs to the glycosyl hydrolase 20 family.</text>
</comment>
<dbReference type="Pfam" id="PF22633">
    <property type="entry name" value="F5_F8_type_C_2"/>
    <property type="match status" value="1"/>
</dbReference>
<dbReference type="Gene3D" id="2.60.40.2030">
    <property type="match status" value="1"/>
</dbReference>
<dbReference type="InterPro" id="IPR000421">
    <property type="entry name" value="FA58C"/>
</dbReference>
<evidence type="ECO:0000313" key="12">
    <source>
        <dbReference type="EMBL" id="MBJ8326258.1"/>
    </source>
</evidence>
<dbReference type="SUPFAM" id="SSF49899">
    <property type="entry name" value="Concanavalin A-like lectins/glucanases"/>
    <property type="match status" value="1"/>
</dbReference>
<dbReference type="InterPro" id="IPR017853">
    <property type="entry name" value="GH"/>
</dbReference>
<keyword evidence="5" id="KW-0677">Repeat</keyword>
<keyword evidence="8" id="KW-0326">Glycosidase</keyword>
<dbReference type="InterPro" id="IPR038081">
    <property type="entry name" value="CalX-like_sf"/>
</dbReference>
<dbReference type="NCBIfam" id="TIGR01167">
    <property type="entry name" value="LPXTG_anchor"/>
    <property type="match status" value="1"/>
</dbReference>
<dbReference type="InterPro" id="IPR015883">
    <property type="entry name" value="Glyco_hydro_20_cat"/>
</dbReference>
<dbReference type="EMBL" id="JAENBO010000004">
    <property type="protein sequence ID" value="MBJ8326258.1"/>
    <property type="molecule type" value="Genomic_DNA"/>
</dbReference>
<comment type="caution">
    <text evidence="12">The sequence shown here is derived from an EMBL/GenBank/DDBJ whole genome shotgun (WGS) entry which is preliminary data.</text>
</comment>
<evidence type="ECO:0000259" key="11">
    <source>
        <dbReference type="PROSITE" id="PS50022"/>
    </source>
</evidence>
<dbReference type="PROSITE" id="PS50022">
    <property type="entry name" value="FA58C_3"/>
    <property type="match status" value="4"/>
</dbReference>
<keyword evidence="10" id="KW-0472">Membrane</keyword>
<dbReference type="InterPro" id="IPR013320">
    <property type="entry name" value="ConA-like_dom_sf"/>
</dbReference>
<dbReference type="PANTHER" id="PTHR10030:SF37">
    <property type="entry name" value="ALPHA-L-FUCOSIDASE-RELATED"/>
    <property type="match status" value="1"/>
</dbReference>
<evidence type="ECO:0000256" key="8">
    <source>
        <dbReference type="ARBA" id="ARBA00023295"/>
    </source>
</evidence>
<dbReference type="InterPro" id="IPR015882">
    <property type="entry name" value="HEX_bac_N"/>
</dbReference>
<feature type="compositionally biased region" description="Basic and acidic residues" evidence="9">
    <location>
        <begin position="2759"/>
        <end position="2777"/>
    </location>
</feature>
<evidence type="ECO:0000256" key="2">
    <source>
        <dbReference type="ARBA" id="ARBA00007951"/>
    </source>
</evidence>
<feature type="domain" description="F5/8 type C" evidence="11">
    <location>
        <begin position="103"/>
        <end position="257"/>
    </location>
</feature>
<feature type="domain" description="F5/8 type C" evidence="11">
    <location>
        <begin position="1924"/>
        <end position="2061"/>
    </location>
</feature>
<dbReference type="InterPro" id="IPR000933">
    <property type="entry name" value="Glyco_hydro_29"/>
</dbReference>
<dbReference type="EC" id="3.2.1.51" evidence="3"/>
<dbReference type="SMART" id="SM00812">
    <property type="entry name" value="Alpha_L_fucos"/>
    <property type="match status" value="1"/>
</dbReference>
<evidence type="ECO:0000313" key="13">
    <source>
        <dbReference type="Proteomes" id="UP000653045"/>
    </source>
</evidence>
<evidence type="ECO:0000256" key="9">
    <source>
        <dbReference type="SAM" id="MobiDB-lite"/>
    </source>
</evidence>
<dbReference type="PANTHER" id="PTHR10030">
    <property type="entry name" value="ALPHA-L-FUCOSIDASE"/>
    <property type="match status" value="1"/>
</dbReference>
<name>A0ABS0ZJU0_9STRE</name>
<dbReference type="Proteomes" id="UP000653045">
    <property type="component" value="Unassembled WGS sequence"/>
</dbReference>
<feature type="transmembrane region" description="Helical" evidence="10">
    <location>
        <begin position="21"/>
        <end position="40"/>
    </location>
</feature>
<evidence type="ECO:0000256" key="4">
    <source>
        <dbReference type="ARBA" id="ARBA00022729"/>
    </source>
</evidence>
<feature type="region of interest" description="Disordered" evidence="9">
    <location>
        <begin position="2759"/>
        <end position="2790"/>
    </location>
</feature>
<keyword evidence="7" id="KW-0106">Calcium</keyword>
<dbReference type="Gene3D" id="2.60.120.260">
    <property type="entry name" value="Galactose-binding domain-like"/>
    <property type="match status" value="7"/>
</dbReference>
<evidence type="ECO:0000256" key="3">
    <source>
        <dbReference type="ARBA" id="ARBA00012662"/>
    </source>
</evidence>
<keyword evidence="6" id="KW-0378">Hydrolase</keyword>
<dbReference type="Pfam" id="PF00728">
    <property type="entry name" value="Glyco_hydro_20"/>
    <property type="match status" value="1"/>
</dbReference>
<evidence type="ECO:0000256" key="6">
    <source>
        <dbReference type="ARBA" id="ARBA00022801"/>
    </source>
</evidence>
<feature type="domain" description="F5/8 type C" evidence="11">
    <location>
        <begin position="423"/>
        <end position="579"/>
    </location>
</feature>
<organism evidence="12 13">
    <name type="scientific">Streptococcus pacificus</name>
    <dbReference type="NCBI Taxonomy" id="2740577"/>
    <lineage>
        <taxon>Bacteria</taxon>
        <taxon>Bacillati</taxon>
        <taxon>Bacillota</taxon>
        <taxon>Bacilli</taxon>
        <taxon>Lactobacillales</taxon>
        <taxon>Streptococcaceae</taxon>
        <taxon>Streptococcus</taxon>
    </lineage>
</organism>
<dbReference type="Pfam" id="PF02838">
    <property type="entry name" value="Glyco_hydro_20b"/>
    <property type="match status" value="1"/>
</dbReference>
<dbReference type="Pfam" id="PF00754">
    <property type="entry name" value="F5_F8_type_C"/>
    <property type="match status" value="4"/>
</dbReference>
<dbReference type="InterPro" id="IPR029018">
    <property type="entry name" value="Hex-like_dom2"/>
</dbReference>
<dbReference type="SMART" id="SM00237">
    <property type="entry name" value="Calx_beta"/>
    <property type="match status" value="1"/>
</dbReference>
<dbReference type="InterPro" id="IPR003644">
    <property type="entry name" value="Calx_beta"/>
</dbReference>
<dbReference type="NCBIfam" id="TIGR01168">
    <property type="entry name" value="YSIRK_signal"/>
    <property type="match status" value="1"/>
</dbReference>
<feature type="region of interest" description="Disordered" evidence="9">
    <location>
        <begin position="2537"/>
        <end position="2564"/>
    </location>
</feature>
<dbReference type="Pfam" id="PF03160">
    <property type="entry name" value="Calx-beta"/>
    <property type="match status" value="1"/>
</dbReference>
<keyword evidence="13" id="KW-1185">Reference proteome</keyword>
<dbReference type="Pfam" id="PF04650">
    <property type="entry name" value="YSIRK_signal"/>
    <property type="match status" value="1"/>
</dbReference>
<feature type="compositionally biased region" description="Polar residues" evidence="9">
    <location>
        <begin position="79"/>
        <end position="91"/>
    </location>
</feature>
<feature type="region of interest" description="Disordered" evidence="9">
    <location>
        <begin position="62"/>
        <end position="91"/>
    </location>
</feature>
<dbReference type="Gene3D" id="3.30.379.10">
    <property type="entry name" value="Chitobiase/beta-hexosaminidase domain 2-like"/>
    <property type="match status" value="1"/>
</dbReference>
<gene>
    <name evidence="12" type="ORF">JHK62_06185</name>
</gene>
<dbReference type="Gene3D" id="3.20.20.80">
    <property type="entry name" value="Glycosidases"/>
    <property type="match status" value="2"/>
</dbReference>
<dbReference type="Gene3D" id="2.60.120.200">
    <property type="match status" value="1"/>
</dbReference>
<feature type="compositionally biased region" description="Polar residues" evidence="9">
    <location>
        <begin position="2779"/>
        <end position="2790"/>
    </location>
</feature>
<keyword evidence="10" id="KW-1133">Transmembrane helix</keyword>
<dbReference type="InterPro" id="IPR008979">
    <property type="entry name" value="Galactose-bd-like_sf"/>
</dbReference>
<comment type="similarity">
    <text evidence="2">Belongs to the glycosyl hydrolase 29 family.</text>
</comment>